<dbReference type="SUPFAM" id="SSF53383">
    <property type="entry name" value="PLP-dependent transferases"/>
    <property type="match status" value="1"/>
</dbReference>
<evidence type="ECO:0000256" key="9">
    <source>
        <dbReference type="RuleBase" id="RU004504"/>
    </source>
</evidence>
<proteinExistence type="inferred from homology"/>
<dbReference type="GO" id="GO:0046872">
    <property type="term" value="F:metal ion binding"/>
    <property type="evidence" value="ECO:0007669"/>
    <property type="project" value="UniProtKB-KW"/>
</dbReference>
<dbReference type="VEuPathDB" id="CryptoDB:Cvel_7449"/>
<organism evidence="11">
    <name type="scientific">Chromera velia CCMP2878</name>
    <dbReference type="NCBI Taxonomy" id="1169474"/>
    <lineage>
        <taxon>Eukaryota</taxon>
        <taxon>Sar</taxon>
        <taxon>Alveolata</taxon>
        <taxon>Colpodellida</taxon>
        <taxon>Chromeraceae</taxon>
        <taxon>Chromera</taxon>
    </lineage>
</organism>
<evidence type="ECO:0000256" key="5">
    <source>
        <dbReference type="ARBA" id="ARBA00022723"/>
    </source>
</evidence>
<feature type="domain" description="Aminotransferase class V" evidence="10">
    <location>
        <begin position="12"/>
        <end position="399"/>
    </location>
</feature>
<evidence type="ECO:0000259" key="10">
    <source>
        <dbReference type="Pfam" id="PF00266"/>
    </source>
</evidence>
<dbReference type="GO" id="GO:0031071">
    <property type="term" value="F:cysteine desulfurase activity"/>
    <property type="evidence" value="ECO:0007669"/>
    <property type="project" value="UniProtKB-EC"/>
</dbReference>
<dbReference type="PROSITE" id="PS00595">
    <property type="entry name" value="AA_TRANSFER_CLASS_5"/>
    <property type="match status" value="1"/>
</dbReference>
<keyword evidence="7" id="KW-0408">Iron</keyword>
<keyword evidence="8" id="KW-0411">Iron-sulfur</keyword>
<keyword evidence="6" id="KW-0663">Pyridoxal phosphate</keyword>
<dbReference type="EMBL" id="CDMZ01003135">
    <property type="protein sequence ID" value="CEM45228.1"/>
    <property type="molecule type" value="Genomic_DNA"/>
</dbReference>
<keyword evidence="5" id="KW-0479">Metal-binding</keyword>
<gene>
    <name evidence="11" type="ORF">Cvel_7449</name>
</gene>
<evidence type="ECO:0000256" key="8">
    <source>
        <dbReference type="ARBA" id="ARBA00023014"/>
    </source>
</evidence>
<dbReference type="InterPro" id="IPR000192">
    <property type="entry name" value="Aminotrans_V_dom"/>
</dbReference>
<evidence type="ECO:0000256" key="6">
    <source>
        <dbReference type="ARBA" id="ARBA00022898"/>
    </source>
</evidence>
<evidence type="ECO:0000313" key="11">
    <source>
        <dbReference type="EMBL" id="CEM45228.1"/>
    </source>
</evidence>
<dbReference type="InterPro" id="IPR015421">
    <property type="entry name" value="PyrdxlP-dep_Trfase_major"/>
</dbReference>
<keyword evidence="4" id="KW-0808">Transferase</keyword>
<evidence type="ECO:0000256" key="1">
    <source>
        <dbReference type="ARBA" id="ARBA00001933"/>
    </source>
</evidence>
<dbReference type="PIRSF" id="PIRSF005572">
    <property type="entry name" value="NifS"/>
    <property type="match status" value="1"/>
</dbReference>
<comment type="similarity">
    <text evidence="2">Belongs to the class-V pyridoxal-phosphate-dependent aminotransferase family. NifS/IscS subfamily.</text>
</comment>
<evidence type="ECO:0000256" key="3">
    <source>
        <dbReference type="ARBA" id="ARBA00012239"/>
    </source>
</evidence>
<sequence>MPASPRSLQDVIYLDNNATTPVAPTVREAVSLCLSAHFGNPFSGHVFGKSAAKVLREAREEVRKTLNAHDTEEICFTSGATEALNWAISSCARMVRKKFPHANRIVTSAVEHVAVFKICEALEAEGFETVKVGVDAEGFLDIDCLKEHLDERVCLVTLIHANAEVGAVQPVKEVASAVRARAPNALFHVDASQSVGKIPVDVMDLCVDMMTIAGHKFYAPKGVGALYMRKETALEELPPLLHGGGQEWGRRGGTENVALCAALGEACRLVRECGESSFVCLRESRMSFEQTLLRILSEKCKDAGSPFVVEEMIRFNGPSGREKEHLRLPNTLSISFRGMRGSLMALSLGESLVAVSSGSACHSDCETLSPVLKAMKVPEEWGLGTLRVSTGRGTTVAEAEEAARRVADFVFPRLVGKAAE</sequence>
<reference evidence="11" key="1">
    <citation type="submission" date="2014-11" db="EMBL/GenBank/DDBJ databases">
        <authorList>
            <person name="Otto D Thomas"/>
            <person name="Naeem Raeece"/>
        </authorList>
    </citation>
    <scope>NUCLEOTIDE SEQUENCE</scope>
</reference>
<comment type="cofactor">
    <cofactor evidence="1 9">
        <name>pyridoxal 5'-phosphate</name>
        <dbReference type="ChEBI" id="CHEBI:597326"/>
    </cofactor>
</comment>
<name>A0A0G4HM53_9ALVE</name>
<dbReference type="PANTHER" id="PTHR11601:SF34">
    <property type="entry name" value="CYSTEINE DESULFURASE"/>
    <property type="match status" value="1"/>
</dbReference>
<dbReference type="GO" id="GO:0051536">
    <property type="term" value="F:iron-sulfur cluster binding"/>
    <property type="evidence" value="ECO:0007669"/>
    <property type="project" value="UniProtKB-KW"/>
</dbReference>
<evidence type="ECO:0000256" key="4">
    <source>
        <dbReference type="ARBA" id="ARBA00022679"/>
    </source>
</evidence>
<dbReference type="AlphaFoldDB" id="A0A0G4HM53"/>
<evidence type="ECO:0000256" key="2">
    <source>
        <dbReference type="ARBA" id="ARBA00006490"/>
    </source>
</evidence>
<dbReference type="PhylomeDB" id="A0A0G4HM53"/>
<dbReference type="InterPro" id="IPR020578">
    <property type="entry name" value="Aminotrans_V_PyrdxlP_BS"/>
</dbReference>
<dbReference type="Gene3D" id="3.90.1150.10">
    <property type="entry name" value="Aspartate Aminotransferase, domain 1"/>
    <property type="match status" value="1"/>
</dbReference>
<dbReference type="InterPro" id="IPR016454">
    <property type="entry name" value="Cysteine_dSase"/>
</dbReference>
<dbReference type="Gene3D" id="3.40.640.10">
    <property type="entry name" value="Type I PLP-dependent aspartate aminotransferase-like (Major domain)"/>
    <property type="match status" value="1"/>
</dbReference>
<protein>
    <recommendedName>
        <fullName evidence="3">cysteine desulfurase</fullName>
        <ecNumber evidence="3">2.8.1.7</ecNumber>
    </recommendedName>
</protein>
<dbReference type="PANTHER" id="PTHR11601">
    <property type="entry name" value="CYSTEINE DESULFURYLASE FAMILY MEMBER"/>
    <property type="match status" value="1"/>
</dbReference>
<accession>A0A0G4HM53</accession>
<dbReference type="Gene3D" id="1.10.260.50">
    <property type="match status" value="1"/>
</dbReference>
<dbReference type="Pfam" id="PF00266">
    <property type="entry name" value="Aminotran_5"/>
    <property type="match status" value="1"/>
</dbReference>
<evidence type="ECO:0000256" key="7">
    <source>
        <dbReference type="ARBA" id="ARBA00023004"/>
    </source>
</evidence>
<dbReference type="InterPro" id="IPR015424">
    <property type="entry name" value="PyrdxlP-dep_Trfase"/>
</dbReference>
<dbReference type="InterPro" id="IPR015422">
    <property type="entry name" value="PyrdxlP-dep_Trfase_small"/>
</dbReference>
<dbReference type="EC" id="2.8.1.7" evidence="3"/>